<dbReference type="Proteomes" id="UP001198190">
    <property type="component" value="Unassembled WGS sequence"/>
</dbReference>
<gene>
    <name evidence="1" type="ORF">LIY65_12605</name>
</gene>
<protein>
    <submittedName>
        <fullName evidence="1">Uncharacterized protein</fullName>
    </submittedName>
</protein>
<evidence type="ECO:0000313" key="2">
    <source>
        <dbReference type="Proteomes" id="UP001198190"/>
    </source>
</evidence>
<name>A0AAW4U745_9FIRM</name>
<sequence>MASILSFLNQAVDSLIGSGSGMNTGCKLVLSCAGESVTFPVSPPSFEVGNAYNNSTVNVNSLGDINMLGKRGLTTVKFSSFFPAQAYSGIVSGASDSPYSYVEKINSFAQKGQPCKLTISGTNINLNVSIDSFDYSEKDGTSDVYFSISLREYRYILPNSNKLNDTTGLASRTAEEQKEKVINWYPGMDLMDVAAQSVGQFFPIDEQGAKQLSVFKTLAKTKNLNVGSVLHATKQSVKISDDTIINF</sequence>
<dbReference type="EMBL" id="JAJCGD010000085">
    <property type="protein sequence ID" value="MCB6829517.1"/>
    <property type="molecule type" value="Genomic_DNA"/>
</dbReference>
<reference evidence="1" key="1">
    <citation type="submission" date="2021-10" db="EMBL/GenBank/DDBJ databases">
        <title>Collection of gut derived symbiotic bacterial strains cultured from healthy donors.</title>
        <authorList>
            <person name="Lin H."/>
            <person name="Littmann E."/>
            <person name="Claire K."/>
            <person name="Pamer E."/>
        </authorList>
    </citation>
    <scope>NUCLEOTIDE SEQUENCE</scope>
    <source>
        <strain evidence="1">MSK.7.16</strain>
    </source>
</reference>
<proteinExistence type="predicted"/>
<evidence type="ECO:0000313" key="1">
    <source>
        <dbReference type="EMBL" id="MCB6829517.1"/>
    </source>
</evidence>
<dbReference type="AlphaFoldDB" id="A0AAW4U745"/>
<dbReference type="RefSeq" id="WP_227153492.1">
    <property type="nucleotide sequence ID" value="NZ_DBFVHX010000052.1"/>
</dbReference>
<comment type="caution">
    <text evidence="1">The sequence shown here is derived from an EMBL/GenBank/DDBJ whole genome shotgun (WGS) entry which is preliminary data.</text>
</comment>
<organism evidence="1 2">
    <name type="scientific">Megamonas funiformis</name>
    <dbReference type="NCBI Taxonomy" id="437897"/>
    <lineage>
        <taxon>Bacteria</taxon>
        <taxon>Bacillati</taxon>
        <taxon>Bacillota</taxon>
        <taxon>Negativicutes</taxon>
        <taxon>Selenomonadales</taxon>
        <taxon>Selenomonadaceae</taxon>
        <taxon>Megamonas</taxon>
    </lineage>
</organism>
<accession>A0AAW4U745</accession>